<name>A0ABD6T6R2_9BACI</name>
<dbReference type="AlphaFoldDB" id="A0ABD6T6R2"/>
<accession>A0ABD6T6R2</accession>
<dbReference type="Proteomes" id="UP000221918">
    <property type="component" value="Unassembled WGS sequence"/>
</dbReference>
<protein>
    <submittedName>
        <fullName evidence="1">Uncharacterized protein</fullName>
    </submittedName>
</protein>
<sequence>MKALSVIVIMGWMARVAIRVFSVGGANTMDRIERNIILFFTIMKLYIHYKKGTDSLFYELIPFFILLQLSEGKAIFFRKNVEFIRILYFFVDLFYF</sequence>
<dbReference type="EMBL" id="NUTL01000058">
    <property type="protein sequence ID" value="PHE95560.1"/>
    <property type="molecule type" value="Genomic_DNA"/>
</dbReference>
<dbReference type="RefSeq" id="WP_018768035.1">
    <property type="nucleotide sequence ID" value="NZ_CM000743.1"/>
</dbReference>
<proteinExistence type="predicted"/>
<evidence type="ECO:0000313" key="1">
    <source>
        <dbReference type="EMBL" id="PHE95560.1"/>
    </source>
</evidence>
<gene>
    <name evidence="1" type="ORF">COF81_14640</name>
</gene>
<comment type="caution">
    <text evidence="1">The sequence shown here is derived from an EMBL/GenBank/DDBJ whole genome shotgun (WGS) entry which is preliminary data.</text>
</comment>
<reference evidence="1 2" key="1">
    <citation type="submission" date="2017-09" db="EMBL/GenBank/DDBJ databases">
        <title>Large-scale bioinformatics analysis of Bacillus genomes uncovers conserved roles of natural products in bacterial physiology.</title>
        <authorList>
            <consortium name="Agbiome Team Llc"/>
            <person name="Bleich R.M."/>
            <person name="Grubbs K.J."/>
            <person name="Santa Maria K.C."/>
            <person name="Allen S.E."/>
            <person name="Farag S."/>
            <person name="Shank E.A."/>
            <person name="Bowers A."/>
        </authorList>
    </citation>
    <scope>NUCLEOTIDE SEQUENCE [LARGE SCALE GENOMIC DNA]</scope>
    <source>
        <strain evidence="1 2">AFS037265</strain>
    </source>
</reference>
<organism evidence="1 2">
    <name type="scientific">Bacillus pseudomycoides</name>
    <dbReference type="NCBI Taxonomy" id="64104"/>
    <lineage>
        <taxon>Bacteria</taxon>
        <taxon>Bacillati</taxon>
        <taxon>Bacillota</taxon>
        <taxon>Bacilli</taxon>
        <taxon>Bacillales</taxon>
        <taxon>Bacillaceae</taxon>
        <taxon>Bacillus</taxon>
        <taxon>Bacillus cereus group</taxon>
    </lineage>
</organism>
<evidence type="ECO:0000313" key="2">
    <source>
        <dbReference type="Proteomes" id="UP000221918"/>
    </source>
</evidence>